<evidence type="ECO:0000256" key="5">
    <source>
        <dbReference type="ARBA" id="ARBA00023077"/>
    </source>
</evidence>
<gene>
    <name evidence="12" type="primary">btuB_4</name>
    <name evidence="12" type="ORF">GCM10011487_19350</name>
</gene>
<accession>A0A829YA71</accession>
<dbReference type="RefSeq" id="WP_161811687.1">
    <property type="nucleotide sequence ID" value="NZ_BLJN01000002.1"/>
</dbReference>
<dbReference type="Pfam" id="PF00593">
    <property type="entry name" value="TonB_dep_Rec_b-barrel"/>
    <property type="match status" value="1"/>
</dbReference>
<evidence type="ECO:0000259" key="10">
    <source>
        <dbReference type="Pfam" id="PF00593"/>
    </source>
</evidence>
<dbReference type="Gene3D" id="2.40.170.20">
    <property type="entry name" value="TonB-dependent receptor, beta-barrel domain"/>
    <property type="match status" value="1"/>
</dbReference>
<dbReference type="InterPro" id="IPR039426">
    <property type="entry name" value="TonB-dep_rcpt-like"/>
</dbReference>
<dbReference type="Gene3D" id="2.170.130.10">
    <property type="entry name" value="TonB-dependent receptor, plug domain"/>
    <property type="match status" value="1"/>
</dbReference>
<evidence type="ECO:0000256" key="8">
    <source>
        <dbReference type="PROSITE-ProRule" id="PRU01360"/>
    </source>
</evidence>
<evidence type="ECO:0000313" key="12">
    <source>
        <dbReference type="EMBL" id="GFE79935.1"/>
    </source>
</evidence>
<dbReference type="PANTHER" id="PTHR47234">
    <property type="match status" value="1"/>
</dbReference>
<dbReference type="SUPFAM" id="SSF56935">
    <property type="entry name" value="Porins"/>
    <property type="match status" value="1"/>
</dbReference>
<dbReference type="InterPro" id="IPR012910">
    <property type="entry name" value="Plug_dom"/>
</dbReference>
<evidence type="ECO:0000256" key="7">
    <source>
        <dbReference type="ARBA" id="ARBA00023237"/>
    </source>
</evidence>
<protein>
    <submittedName>
        <fullName evidence="12">TonB-dependent receptor</fullName>
    </submittedName>
</protein>
<dbReference type="PROSITE" id="PS52016">
    <property type="entry name" value="TONB_DEPENDENT_REC_3"/>
    <property type="match status" value="1"/>
</dbReference>
<keyword evidence="3 8" id="KW-1134">Transmembrane beta strand</keyword>
<comment type="subcellular location">
    <subcellularLocation>
        <location evidence="1 8">Cell outer membrane</location>
        <topology evidence="1 8">Multi-pass membrane protein</topology>
    </subcellularLocation>
</comment>
<dbReference type="Proteomes" id="UP000445000">
    <property type="component" value="Unassembled WGS sequence"/>
</dbReference>
<evidence type="ECO:0000259" key="11">
    <source>
        <dbReference type="Pfam" id="PF07715"/>
    </source>
</evidence>
<feature type="domain" description="TonB-dependent receptor plug" evidence="11">
    <location>
        <begin position="66"/>
        <end position="173"/>
    </location>
</feature>
<evidence type="ECO:0000256" key="1">
    <source>
        <dbReference type="ARBA" id="ARBA00004571"/>
    </source>
</evidence>
<evidence type="ECO:0000256" key="3">
    <source>
        <dbReference type="ARBA" id="ARBA00022452"/>
    </source>
</evidence>
<evidence type="ECO:0000256" key="4">
    <source>
        <dbReference type="ARBA" id="ARBA00022692"/>
    </source>
</evidence>
<dbReference type="Pfam" id="PF07715">
    <property type="entry name" value="Plug"/>
    <property type="match status" value="1"/>
</dbReference>
<keyword evidence="6 8" id="KW-0472">Membrane</keyword>
<keyword evidence="4 8" id="KW-0812">Transmembrane</keyword>
<keyword evidence="13" id="KW-1185">Reference proteome</keyword>
<dbReference type="EMBL" id="BLJN01000002">
    <property type="protein sequence ID" value="GFE79935.1"/>
    <property type="molecule type" value="Genomic_DNA"/>
</dbReference>
<dbReference type="PANTHER" id="PTHR47234:SF2">
    <property type="entry name" value="TONB-DEPENDENT RECEPTOR"/>
    <property type="match status" value="1"/>
</dbReference>
<dbReference type="AlphaFoldDB" id="A0A829YA71"/>
<keyword evidence="7 8" id="KW-0998">Cell outer membrane</keyword>
<comment type="similarity">
    <text evidence="8 9">Belongs to the TonB-dependent receptor family.</text>
</comment>
<evidence type="ECO:0000256" key="2">
    <source>
        <dbReference type="ARBA" id="ARBA00022448"/>
    </source>
</evidence>
<evidence type="ECO:0000313" key="13">
    <source>
        <dbReference type="Proteomes" id="UP000445000"/>
    </source>
</evidence>
<dbReference type="InterPro" id="IPR000531">
    <property type="entry name" value="Beta-barrel_TonB"/>
</dbReference>
<feature type="domain" description="TonB-dependent receptor-like beta-barrel" evidence="10">
    <location>
        <begin position="429"/>
        <end position="957"/>
    </location>
</feature>
<dbReference type="InterPro" id="IPR036942">
    <property type="entry name" value="Beta-barrel_TonB_sf"/>
</dbReference>
<evidence type="ECO:0000256" key="6">
    <source>
        <dbReference type="ARBA" id="ARBA00023136"/>
    </source>
</evidence>
<keyword evidence="2 8" id="KW-0813">Transport</keyword>
<comment type="caution">
    <text evidence="12">The sequence shown here is derived from an EMBL/GenBank/DDBJ whole genome shotgun (WGS) entry which is preliminary data.</text>
</comment>
<proteinExistence type="inferred from homology"/>
<evidence type="ECO:0000256" key="9">
    <source>
        <dbReference type="RuleBase" id="RU003357"/>
    </source>
</evidence>
<keyword evidence="12" id="KW-0675">Receptor</keyword>
<organism evidence="12 13">
    <name type="scientific">Steroidobacter agaridevorans</name>
    <dbReference type="NCBI Taxonomy" id="2695856"/>
    <lineage>
        <taxon>Bacteria</taxon>
        <taxon>Pseudomonadati</taxon>
        <taxon>Pseudomonadota</taxon>
        <taxon>Gammaproteobacteria</taxon>
        <taxon>Steroidobacterales</taxon>
        <taxon>Steroidobacteraceae</taxon>
        <taxon>Steroidobacter</taxon>
    </lineage>
</organism>
<dbReference type="InterPro" id="IPR037066">
    <property type="entry name" value="Plug_dom_sf"/>
</dbReference>
<sequence>MQSKTPGLPGPADRLKLTSRKGKAAVVACAIGLFGPLGGHAQEQGADGAPLEEVVITGTRIKRANLETASPIAALPQEEFKYQGTSTVEGVLNRMPQFTADSNENGSNGSDGTARVNLRNLGPSRVLVLIDGQRMLPVEGNDVNFIPSALIERVDVVTGGASAVYGSDAVSGVVNFVLDKNLEGVRFSAQYGSAWHSNDNSYARSLVRDANYELADSSVWDGGRVDFNVAMGMNSADGKGNATFYLGYRKLEPVTQDARDYSACGLNLSGEPDQPPDRLVCGGSSNNQWGRFVMLGGPNIGRSYNNTKDGSQSWAAVDSDNDPFLYNYAPTNYIQRQDRRLTAGGFAHYDYSDHMKLYGGVMFMDDQTYSQAAPSAYFQGNVYPINCDNPLMSSDQAAILCGAAAGTATNVNTFVGYRFAGAGGARIDDLRHTDYRMNLGSRGDIASGWTYDVSYLFSRVIYDESYKNDLDLNKGARALQVVNVGGVPTCRSVVDGTDPDCIPANVFSAFGISDEAYGYLLTPTFTHGVQTEKVANLTINGDLDQYGIRSPFASAGVAIATGVEHRTEDLTFEADALAQQKGTKENAGEFNVKELYIEADVPLVSDKPFVDELAVNLGYRYSDYSIQGGTGFTADTYKFELRYAPMSSFKLRSSYNRAVRAPNITELFAAQALGNVAAQDPCSGANPEQSLEDCIRSGVTETQYGLIPECPADTCVTLGGGNLGLQPEIADTYTYGFVFTPSFLPSFTFSADYFDIFVDGYIGPVDAPTIINECLNGGSEYFCSLFHRDPVSGVLFGTNGYLTATNQNTGYLQTSGMDFTSGYNFDLGNLLPGVPDLGSIDISFVGTWLNSRRTEPLPGLDSYNCVGLYGPTCGQPSPKWRHNVRMTWTSPQQSTTVSANWRYFGSVGLSSNDFLLDDEGTNYIAMNRRITGYSYLDLAATWKWVESVEFRAGVNNVFDRDPPVIAAGLLSSFGNGNTYPGVYDPMGRLVYFGMTVEF</sequence>
<keyword evidence="5 9" id="KW-0798">TonB box</keyword>
<dbReference type="GO" id="GO:0009279">
    <property type="term" value="C:cell outer membrane"/>
    <property type="evidence" value="ECO:0007669"/>
    <property type="project" value="UniProtKB-SubCell"/>
</dbReference>
<name>A0A829YA71_9GAMM</name>
<reference evidence="13" key="1">
    <citation type="submission" date="2020-01" db="EMBL/GenBank/DDBJ databases">
        <title>'Steroidobacter agaridevorans' sp. nov., agar-degrading bacteria isolated from rhizosphere soils.</title>
        <authorList>
            <person name="Ikenaga M."/>
            <person name="Kataoka M."/>
            <person name="Murouchi A."/>
            <person name="Katsuragi S."/>
            <person name="Sakai M."/>
        </authorList>
    </citation>
    <scope>NUCLEOTIDE SEQUENCE [LARGE SCALE GENOMIC DNA]</scope>
    <source>
        <strain evidence="13">YU21-B</strain>
    </source>
</reference>